<dbReference type="PANTHER" id="PTHR47923">
    <property type="entry name" value="INSERTION ELEMENT IS1 1 PROTEIN INSA-RELATED"/>
    <property type="match status" value="1"/>
</dbReference>
<dbReference type="InterPro" id="IPR051252">
    <property type="entry name" value="IS1_transposase_InsA"/>
</dbReference>
<dbReference type="RefSeq" id="WP_111739388.1">
    <property type="nucleotide sequence ID" value="NZ_LR698987.1"/>
</dbReference>
<dbReference type="PANTHER" id="PTHR47923:SF1">
    <property type="entry name" value="INSERTION ELEMENT IS1 1 PROTEIN INSA-RELATED"/>
    <property type="match status" value="1"/>
</dbReference>
<evidence type="ECO:0000313" key="2">
    <source>
        <dbReference type="Proteomes" id="UP000249005"/>
    </source>
</evidence>
<dbReference type="OrthoDB" id="6638414at2"/>
<dbReference type="GO" id="GO:0006313">
    <property type="term" value="P:DNA transposition"/>
    <property type="evidence" value="ECO:0007669"/>
    <property type="project" value="TreeGrafter"/>
</dbReference>
<name>A0A2X4UBP1_9GAMM</name>
<protein>
    <submittedName>
        <fullName evidence="1">Transposase and inactivated derivatives</fullName>
    </submittedName>
</protein>
<sequence length="76" mass="9297">MFNKKIPCRYCTRTHTVKKHGTARSGYQRYWCNHCRRTFQMKYIYSAYRLYVEDAEVFKQQQALEQGRKETEIYSA</sequence>
<dbReference type="Proteomes" id="UP000249005">
    <property type="component" value="Chromosome 1"/>
</dbReference>
<gene>
    <name evidence="1" type="ORF">NCTC12151_00790</name>
</gene>
<accession>A0A2X4UBP1</accession>
<evidence type="ECO:0000313" key="1">
    <source>
        <dbReference type="EMBL" id="SQI36573.1"/>
    </source>
</evidence>
<proteinExistence type="predicted"/>
<organism evidence="1 2">
    <name type="scientific">Leminorella richardii</name>
    <dbReference type="NCBI Taxonomy" id="158841"/>
    <lineage>
        <taxon>Bacteria</taxon>
        <taxon>Pseudomonadati</taxon>
        <taxon>Pseudomonadota</taxon>
        <taxon>Gammaproteobacteria</taxon>
        <taxon>Enterobacterales</taxon>
        <taxon>Budviciaceae</taxon>
        <taxon>Leminorella</taxon>
    </lineage>
</organism>
<dbReference type="AlphaFoldDB" id="A0A2X4UBP1"/>
<dbReference type="KEGG" id="lri:NCTC12151_00790"/>
<keyword evidence="2" id="KW-1185">Reference proteome</keyword>
<reference evidence="1 2" key="1">
    <citation type="submission" date="2018-06" db="EMBL/GenBank/DDBJ databases">
        <authorList>
            <consortium name="Pathogen Informatics"/>
            <person name="Doyle S."/>
        </authorList>
    </citation>
    <scope>NUCLEOTIDE SEQUENCE [LARGE SCALE GENOMIC DNA]</scope>
    <source>
        <strain evidence="1 2">NCTC12151</strain>
    </source>
</reference>
<dbReference type="EMBL" id="LS483470">
    <property type="protein sequence ID" value="SQI36573.1"/>
    <property type="molecule type" value="Genomic_DNA"/>
</dbReference>